<dbReference type="Proteomes" id="UP000295680">
    <property type="component" value="Unassembled WGS sequence"/>
</dbReference>
<dbReference type="AlphaFoldDB" id="A0A4R2JLP7"/>
<feature type="compositionally biased region" description="Low complexity" evidence="1">
    <location>
        <begin position="58"/>
        <end position="71"/>
    </location>
</feature>
<proteinExistence type="predicted"/>
<evidence type="ECO:0000256" key="2">
    <source>
        <dbReference type="SAM" id="Phobius"/>
    </source>
</evidence>
<dbReference type="OrthoDB" id="5189092at2"/>
<keyword evidence="2" id="KW-0812">Transmembrane</keyword>
<name>A0A4R2JLP7_9PSEU</name>
<keyword evidence="4" id="KW-1185">Reference proteome</keyword>
<feature type="region of interest" description="Disordered" evidence="1">
    <location>
        <begin position="41"/>
        <end position="98"/>
    </location>
</feature>
<dbReference type="EMBL" id="SLWS01000005">
    <property type="protein sequence ID" value="TCO58016.1"/>
    <property type="molecule type" value="Genomic_DNA"/>
</dbReference>
<reference evidence="3 4" key="1">
    <citation type="submission" date="2019-03" db="EMBL/GenBank/DDBJ databases">
        <title>Genomic Encyclopedia of Type Strains, Phase IV (KMG-IV): sequencing the most valuable type-strain genomes for metagenomic binning, comparative biology and taxonomic classification.</title>
        <authorList>
            <person name="Goeker M."/>
        </authorList>
    </citation>
    <scope>NUCLEOTIDE SEQUENCE [LARGE SCALE GENOMIC DNA]</scope>
    <source>
        <strain evidence="3 4">DSM 45934</strain>
    </source>
</reference>
<feature type="transmembrane region" description="Helical" evidence="2">
    <location>
        <begin position="12"/>
        <end position="34"/>
    </location>
</feature>
<evidence type="ECO:0000256" key="1">
    <source>
        <dbReference type="SAM" id="MobiDB-lite"/>
    </source>
</evidence>
<keyword evidence="2" id="KW-1133">Transmembrane helix</keyword>
<comment type="caution">
    <text evidence="3">The sequence shown here is derived from an EMBL/GenBank/DDBJ whole genome shotgun (WGS) entry which is preliminary data.</text>
</comment>
<protein>
    <submittedName>
        <fullName evidence="3">Uncharacterized protein</fullName>
    </submittedName>
</protein>
<gene>
    <name evidence="3" type="ORF">EV192_10578</name>
</gene>
<evidence type="ECO:0000313" key="4">
    <source>
        <dbReference type="Proteomes" id="UP000295680"/>
    </source>
</evidence>
<sequence>MSEQASLYWRRRMVAIGGVVIALVIVGWAAGGFFGEGSPPVAGTSGNVRDSQPPSSPSPAQSGGSGSATSPSPSPTPTTPATSATPPPDPNQPCPDSAMRVTVEVGTPQYKVGQRPELRLVLTNAGEVPCTRDVSRSLREVVVMTQDGVTRLWSSNDCYHSTLPPESQVVQAGEGLGYDVKWAGRTSAPGCPTKRTTVQAGTYSVIGRLGALTSPPVPIVLT</sequence>
<accession>A0A4R2JLP7</accession>
<keyword evidence="2" id="KW-0472">Membrane</keyword>
<evidence type="ECO:0000313" key="3">
    <source>
        <dbReference type="EMBL" id="TCO58016.1"/>
    </source>
</evidence>
<dbReference type="RefSeq" id="WP_132118456.1">
    <property type="nucleotide sequence ID" value="NZ_SLWS01000005.1"/>
</dbReference>
<organism evidence="3 4">
    <name type="scientific">Actinocrispum wychmicini</name>
    <dbReference type="NCBI Taxonomy" id="1213861"/>
    <lineage>
        <taxon>Bacteria</taxon>
        <taxon>Bacillati</taxon>
        <taxon>Actinomycetota</taxon>
        <taxon>Actinomycetes</taxon>
        <taxon>Pseudonocardiales</taxon>
        <taxon>Pseudonocardiaceae</taxon>
        <taxon>Actinocrispum</taxon>
    </lineage>
</organism>